<dbReference type="InterPro" id="IPR018392">
    <property type="entry name" value="LysM"/>
</dbReference>
<dbReference type="InterPro" id="IPR036779">
    <property type="entry name" value="LysM_dom_sf"/>
</dbReference>
<keyword evidence="1" id="KW-0812">Transmembrane</keyword>
<keyword evidence="1" id="KW-1133">Transmembrane helix</keyword>
<evidence type="ECO:0000256" key="1">
    <source>
        <dbReference type="SAM" id="Phobius"/>
    </source>
</evidence>
<name>A0A1W1BDU3_9ZZZZ</name>
<keyword evidence="1" id="KW-0472">Membrane</keyword>
<gene>
    <name evidence="3" type="ORF">MNB_SV-12-104</name>
</gene>
<feature type="domain" description="LysM" evidence="2">
    <location>
        <begin position="185"/>
        <end position="234"/>
    </location>
</feature>
<accession>A0A1W1BDU3</accession>
<reference evidence="3" key="1">
    <citation type="submission" date="2016-10" db="EMBL/GenBank/DDBJ databases">
        <authorList>
            <person name="de Groot N.N."/>
        </authorList>
    </citation>
    <scope>NUCLEOTIDE SEQUENCE</scope>
</reference>
<protein>
    <recommendedName>
        <fullName evidence="2">LysM domain-containing protein</fullName>
    </recommendedName>
</protein>
<evidence type="ECO:0000259" key="2">
    <source>
        <dbReference type="PROSITE" id="PS51782"/>
    </source>
</evidence>
<dbReference type="SMART" id="SM00257">
    <property type="entry name" value="LysM"/>
    <property type="match status" value="1"/>
</dbReference>
<proteinExistence type="predicted"/>
<dbReference type="EMBL" id="FPHE01000024">
    <property type="protein sequence ID" value="SFV51741.1"/>
    <property type="molecule type" value="Genomic_DNA"/>
</dbReference>
<dbReference type="Pfam" id="PF01476">
    <property type="entry name" value="LysM"/>
    <property type="match status" value="1"/>
</dbReference>
<dbReference type="Gene3D" id="3.10.350.10">
    <property type="entry name" value="LysM domain"/>
    <property type="match status" value="1"/>
</dbReference>
<dbReference type="PROSITE" id="PS51782">
    <property type="entry name" value="LYSM"/>
    <property type="match status" value="1"/>
</dbReference>
<sequence>MFNIEEKYEEEQKDTYLRETEFASINHEEDIYDVEVERSSKKILFMSLIALSAIGVMGYFGYDYIQGQNISKKTAVMGVTYRATPSMKTEMQTQKSMAVENRSRDKIEESLNNMAMEAYIEDNIKSIVDEFKTQKQVSHRKTKDISQEIDSMVENFYNQKAIPMELDNMVDKFYTEDEERNPKERVVIVKEGDTLGLISKRFYGSPMKFQKIIDSNPSLRKKSNMLYIGQKLHVPY</sequence>
<feature type="transmembrane region" description="Helical" evidence="1">
    <location>
        <begin position="43"/>
        <end position="62"/>
    </location>
</feature>
<organism evidence="3">
    <name type="scientific">hydrothermal vent metagenome</name>
    <dbReference type="NCBI Taxonomy" id="652676"/>
    <lineage>
        <taxon>unclassified sequences</taxon>
        <taxon>metagenomes</taxon>
        <taxon>ecological metagenomes</taxon>
    </lineage>
</organism>
<evidence type="ECO:0000313" key="3">
    <source>
        <dbReference type="EMBL" id="SFV51741.1"/>
    </source>
</evidence>
<dbReference type="SUPFAM" id="SSF54106">
    <property type="entry name" value="LysM domain"/>
    <property type="match status" value="1"/>
</dbReference>
<dbReference type="AlphaFoldDB" id="A0A1W1BDU3"/>